<reference evidence="1" key="1">
    <citation type="journal article" date="2014" name="Front. Microbiol.">
        <title>High frequency of phylogenetically diverse reductive dehalogenase-homologous genes in deep subseafloor sedimentary metagenomes.</title>
        <authorList>
            <person name="Kawai M."/>
            <person name="Futagami T."/>
            <person name="Toyoda A."/>
            <person name="Takaki Y."/>
            <person name="Nishi S."/>
            <person name="Hori S."/>
            <person name="Arai W."/>
            <person name="Tsubouchi T."/>
            <person name="Morono Y."/>
            <person name="Uchiyama I."/>
            <person name="Ito T."/>
            <person name="Fujiyama A."/>
            <person name="Inagaki F."/>
            <person name="Takami H."/>
        </authorList>
    </citation>
    <scope>NUCLEOTIDE SEQUENCE</scope>
    <source>
        <strain evidence="1">Expedition CK06-06</strain>
    </source>
</reference>
<name>X1J5G7_9ZZZZ</name>
<sequence length="88" mass="10366">MRRNYAIILQMAKDFEIIGEITNVETVAVGSSIRVIKRLRRFYGDGRWRKLKGVARVKLPDGTICKAEVHWYEMSRVGRKEFKIKRIL</sequence>
<dbReference type="AlphaFoldDB" id="X1J5G7"/>
<protein>
    <submittedName>
        <fullName evidence="1">Uncharacterized protein</fullName>
    </submittedName>
</protein>
<proteinExistence type="predicted"/>
<comment type="caution">
    <text evidence="1">The sequence shown here is derived from an EMBL/GenBank/DDBJ whole genome shotgun (WGS) entry which is preliminary data.</text>
</comment>
<evidence type="ECO:0000313" key="1">
    <source>
        <dbReference type="EMBL" id="GAH89247.1"/>
    </source>
</evidence>
<accession>X1J5G7</accession>
<organism evidence="1">
    <name type="scientific">marine sediment metagenome</name>
    <dbReference type="NCBI Taxonomy" id="412755"/>
    <lineage>
        <taxon>unclassified sequences</taxon>
        <taxon>metagenomes</taxon>
        <taxon>ecological metagenomes</taxon>
    </lineage>
</organism>
<gene>
    <name evidence="1" type="ORF">S03H2_60468</name>
</gene>
<dbReference type="EMBL" id="BARU01038969">
    <property type="protein sequence ID" value="GAH89247.1"/>
    <property type="molecule type" value="Genomic_DNA"/>
</dbReference>